<feature type="binding site" evidence="1">
    <location>
        <position position="59"/>
    </location>
    <ligand>
        <name>substrate</name>
    </ligand>
</feature>
<dbReference type="EMBL" id="MCGH01000002">
    <property type="protein sequence ID" value="ODM07428.1"/>
    <property type="molecule type" value="Genomic_DNA"/>
</dbReference>
<dbReference type="SMART" id="SM00855">
    <property type="entry name" value="PGAM"/>
    <property type="match status" value="1"/>
</dbReference>
<dbReference type="Pfam" id="PF00300">
    <property type="entry name" value="His_Phos_1"/>
    <property type="match status" value="1"/>
</dbReference>
<dbReference type="GO" id="GO:0016791">
    <property type="term" value="F:phosphatase activity"/>
    <property type="evidence" value="ECO:0007669"/>
    <property type="project" value="TreeGrafter"/>
</dbReference>
<dbReference type="CDD" id="cd07067">
    <property type="entry name" value="HP_PGM_like"/>
    <property type="match status" value="1"/>
</dbReference>
<protein>
    <submittedName>
        <fullName evidence="2">Putative phosphoserine phosphatase 2</fullName>
        <ecNumber evidence="2">3.1.3.3</ecNumber>
    </submittedName>
</protein>
<dbReference type="AlphaFoldDB" id="A0A1E3AFA4"/>
<comment type="caution">
    <text evidence="2">The sequence shown here is derived from an EMBL/GenBank/DDBJ whole genome shotgun (WGS) entry which is preliminary data.</text>
</comment>
<dbReference type="RefSeq" id="WP_069153081.1">
    <property type="nucleotide sequence ID" value="NZ_MCGH01000002.1"/>
</dbReference>
<sequence length="221" mass="24734">MSWRLFLIRHGMTEGNREKRYIGKTDEGLCDEGRRMLERRKAAGEYPEVDLVFVSPMRRCLETAEVLYPGKEPVVVEEFRECDFGLFEGKNYRELTGNVHYQAWIDSGGTLPFPEGESRGAFQDRCCAGLVRMAGICAEWERAEEKKGTGRRELRAACVVHGGTIMALLERFGTEGGDYYSYQCGSGQGYRCAAGGSPEEIGKGEIELSCIQPLVFSQDLS</sequence>
<evidence type="ECO:0000256" key="1">
    <source>
        <dbReference type="PIRSR" id="PIRSR613078-2"/>
    </source>
</evidence>
<dbReference type="InterPro" id="IPR029033">
    <property type="entry name" value="His_PPase_superfam"/>
</dbReference>
<dbReference type="Proteomes" id="UP000094067">
    <property type="component" value="Unassembled WGS sequence"/>
</dbReference>
<proteinExistence type="predicted"/>
<organism evidence="2 3">
    <name type="scientific">Eisenbergiella tayi</name>
    <dbReference type="NCBI Taxonomy" id="1432052"/>
    <lineage>
        <taxon>Bacteria</taxon>
        <taxon>Bacillati</taxon>
        <taxon>Bacillota</taxon>
        <taxon>Clostridia</taxon>
        <taxon>Lachnospirales</taxon>
        <taxon>Lachnospiraceae</taxon>
        <taxon>Eisenbergiella</taxon>
    </lineage>
</organism>
<dbReference type="PATRIC" id="fig|1432052.4.peg.3695"/>
<name>A0A1E3AFA4_9FIRM</name>
<keyword evidence="2" id="KW-0378">Hydrolase</keyword>
<gene>
    <name evidence="2" type="primary">pspB</name>
    <name evidence="2" type="ORF">BEI61_03318</name>
</gene>
<reference evidence="2 3" key="1">
    <citation type="submission" date="2016-07" db="EMBL/GenBank/DDBJ databases">
        <title>Characterization of isolates of Eisenbergiella tayi derived from blood cultures, using whole genome sequencing.</title>
        <authorList>
            <person name="Burdz T."/>
            <person name="Wiebe D."/>
            <person name="Huynh C."/>
            <person name="Bernard K."/>
        </authorList>
    </citation>
    <scope>NUCLEOTIDE SEQUENCE [LARGE SCALE GENOMIC DNA]</scope>
    <source>
        <strain evidence="2 3">NML 110608</strain>
    </source>
</reference>
<accession>A0A1E3AFA4</accession>
<evidence type="ECO:0000313" key="2">
    <source>
        <dbReference type="EMBL" id="ODM07428.1"/>
    </source>
</evidence>
<evidence type="ECO:0000313" key="3">
    <source>
        <dbReference type="Proteomes" id="UP000094067"/>
    </source>
</evidence>
<dbReference type="Gene3D" id="3.40.50.1240">
    <property type="entry name" value="Phosphoglycerate mutase-like"/>
    <property type="match status" value="1"/>
</dbReference>
<dbReference type="InterPro" id="IPR050275">
    <property type="entry name" value="PGM_Phosphatase"/>
</dbReference>
<dbReference type="SUPFAM" id="SSF53254">
    <property type="entry name" value="Phosphoglycerate mutase-like"/>
    <property type="match status" value="1"/>
</dbReference>
<dbReference type="EC" id="3.1.3.3" evidence="2"/>
<dbReference type="InterPro" id="IPR013078">
    <property type="entry name" value="His_Pase_superF_clade-1"/>
</dbReference>
<feature type="binding site" evidence="1">
    <location>
        <begin position="9"/>
        <end position="16"/>
    </location>
    <ligand>
        <name>substrate</name>
    </ligand>
</feature>
<dbReference type="PANTHER" id="PTHR48100">
    <property type="entry name" value="BROAD-SPECIFICITY PHOSPHATASE YOR283W-RELATED"/>
    <property type="match status" value="1"/>
</dbReference>